<sequence>MYEVTCAVRELPDTVRFLLAAAVVVALAAAGGALAARGGQPRVLGEILAGLLLGPLGLATVAPAAVEWLRLPDTATAVRALADLGIALFAYLIGYELRTAGRPRSSAVLTVTAGAVVVPVLAGLAVAPVIRPVVGAAGVPGGVFAGFLALVCAVTALPVLARLLPDVELAGTTCGRLALTVAACTDALVWAGLTVLLAVAGRGSVPVPAWAVVAALFGLVVVALAVLRPVVRWVARRSAVAGAGPAVVPLIVVSVALFAAVTHGAGLHAAPGALLAGVVMPRVPAVERANQHLEATTSAVLLPLYFGSIGLAMPLGALSGGRAEVVCFALLLAVMTVAKAGGAWLGALPCGLPAADRLRLGVLLNCRGVTEVVVLTIGFERHIVGAAGFATLLLVTLAGVAVVAPVCRRLPGAVRNVSPGPHRGDQVQRTGFGR</sequence>
<evidence type="ECO:0000256" key="4">
    <source>
        <dbReference type="ARBA" id="ARBA00022989"/>
    </source>
</evidence>
<feature type="transmembrane region" description="Helical" evidence="7">
    <location>
        <begin position="207"/>
        <end position="227"/>
    </location>
</feature>
<evidence type="ECO:0000256" key="5">
    <source>
        <dbReference type="ARBA" id="ARBA00023065"/>
    </source>
</evidence>
<comment type="subcellular location">
    <subcellularLocation>
        <location evidence="1">Membrane</location>
        <topology evidence="1">Multi-pass membrane protein</topology>
    </subcellularLocation>
</comment>
<keyword evidence="4 7" id="KW-1133">Transmembrane helix</keyword>
<keyword evidence="2" id="KW-0813">Transport</keyword>
<keyword evidence="6 7" id="KW-0472">Membrane</keyword>
<feature type="transmembrane region" description="Helical" evidence="7">
    <location>
        <begin position="295"/>
        <end position="317"/>
    </location>
</feature>
<accession>A0ABY8W655</accession>
<dbReference type="RefSeq" id="WP_284914029.1">
    <property type="nucleotide sequence ID" value="NZ_CP126980.1"/>
</dbReference>
<evidence type="ECO:0000256" key="3">
    <source>
        <dbReference type="ARBA" id="ARBA00022692"/>
    </source>
</evidence>
<proteinExistence type="predicted"/>
<keyword evidence="3 7" id="KW-0812">Transmembrane</keyword>
<feature type="transmembrane region" description="Helical" evidence="7">
    <location>
        <begin position="239"/>
        <end position="259"/>
    </location>
</feature>
<feature type="transmembrane region" description="Helical" evidence="7">
    <location>
        <begin position="385"/>
        <end position="407"/>
    </location>
</feature>
<dbReference type="InterPro" id="IPR050794">
    <property type="entry name" value="CPA2_transporter"/>
</dbReference>
<dbReference type="InterPro" id="IPR038770">
    <property type="entry name" value="Na+/solute_symporter_sf"/>
</dbReference>
<dbReference type="PANTHER" id="PTHR32468">
    <property type="entry name" value="CATION/H + ANTIPORTER"/>
    <property type="match status" value="1"/>
</dbReference>
<dbReference type="Proteomes" id="UP001240150">
    <property type="component" value="Chromosome"/>
</dbReference>
<dbReference type="PANTHER" id="PTHR32468:SF84">
    <property type="entry name" value="OS05G0382200 PROTEIN"/>
    <property type="match status" value="1"/>
</dbReference>
<dbReference type="Gene3D" id="1.20.1530.20">
    <property type="match status" value="1"/>
</dbReference>
<evidence type="ECO:0000313" key="9">
    <source>
        <dbReference type="EMBL" id="WIM92822.1"/>
    </source>
</evidence>
<feature type="transmembrane region" description="Helical" evidence="7">
    <location>
        <begin position="43"/>
        <end position="65"/>
    </location>
</feature>
<evidence type="ECO:0000256" key="2">
    <source>
        <dbReference type="ARBA" id="ARBA00022448"/>
    </source>
</evidence>
<feature type="transmembrane region" description="Helical" evidence="7">
    <location>
        <begin position="77"/>
        <end position="95"/>
    </location>
</feature>
<feature type="transmembrane region" description="Helical" evidence="7">
    <location>
        <begin position="177"/>
        <end position="201"/>
    </location>
</feature>
<evidence type="ECO:0000313" key="10">
    <source>
        <dbReference type="Proteomes" id="UP001240150"/>
    </source>
</evidence>
<keyword evidence="5" id="KW-0406">Ion transport</keyword>
<feature type="transmembrane region" description="Helical" evidence="7">
    <location>
        <begin position="323"/>
        <end position="348"/>
    </location>
</feature>
<feature type="transmembrane region" description="Helical" evidence="7">
    <location>
        <begin position="17"/>
        <end position="36"/>
    </location>
</feature>
<evidence type="ECO:0000256" key="6">
    <source>
        <dbReference type="ARBA" id="ARBA00023136"/>
    </source>
</evidence>
<feature type="transmembrane region" description="Helical" evidence="7">
    <location>
        <begin position="142"/>
        <end position="165"/>
    </location>
</feature>
<dbReference type="EMBL" id="CP126980">
    <property type="protein sequence ID" value="WIM92822.1"/>
    <property type="molecule type" value="Genomic_DNA"/>
</dbReference>
<gene>
    <name evidence="9" type="ORF">ACTOB_004780</name>
</gene>
<keyword evidence="10" id="KW-1185">Reference proteome</keyword>
<evidence type="ECO:0000256" key="1">
    <source>
        <dbReference type="ARBA" id="ARBA00004141"/>
    </source>
</evidence>
<protein>
    <submittedName>
        <fullName evidence="9">Cation:proton antiporter</fullName>
    </submittedName>
</protein>
<dbReference type="InterPro" id="IPR006153">
    <property type="entry name" value="Cation/H_exchanger_TM"/>
</dbReference>
<feature type="domain" description="Cation/H+ exchanger transmembrane" evidence="8">
    <location>
        <begin position="27"/>
        <end position="401"/>
    </location>
</feature>
<dbReference type="Pfam" id="PF00999">
    <property type="entry name" value="Na_H_Exchanger"/>
    <property type="match status" value="1"/>
</dbReference>
<evidence type="ECO:0000256" key="7">
    <source>
        <dbReference type="SAM" id="Phobius"/>
    </source>
</evidence>
<reference evidence="9 10" key="1">
    <citation type="submission" date="2023-06" db="EMBL/GenBank/DDBJ databases">
        <authorList>
            <person name="Yushchuk O."/>
            <person name="Binda E."/>
            <person name="Ruckert-Reed C."/>
            <person name="Fedorenko V."/>
            <person name="Kalinowski J."/>
            <person name="Marinelli F."/>
        </authorList>
    </citation>
    <scope>NUCLEOTIDE SEQUENCE [LARGE SCALE GENOMIC DNA]</scope>
    <source>
        <strain evidence="9 10">NRRL 3884</strain>
    </source>
</reference>
<feature type="transmembrane region" description="Helical" evidence="7">
    <location>
        <begin position="107"/>
        <end position="130"/>
    </location>
</feature>
<name>A0ABY8W655_9ACTN</name>
<evidence type="ECO:0000259" key="8">
    <source>
        <dbReference type="Pfam" id="PF00999"/>
    </source>
</evidence>
<organism evidence="9 10">
    <name type="scientific">Actinoplanes oblitus</name>
    <dbReference type="NCBI Taxonomy" id="3040509"/>
    <lineage>
        <taxon>Bacteria</taxon>
        <taxon>Bacillati</taxon>
        <taxon>Actinomycetota</taxon>
        <taxon>Actinomycetes</taxon>
        <taxon>Micromonosporales</taxon>
        <taxon>Micromonosporaceae</taxon>
        <taxon>Actinoplanes</taxon>
    </lineage>
</organism>